<organism evidence="1 2">
    <name type="scientific">Colletotrichum lupini</name>
    <dbReference type="NCBI Taxonomy" id="145971"/>
    <lineage>
        <taxon>Eukaryota</taxon>
        <taxon>Fungi</taxon>
        <taxon>Dikarya</taxon>
        <taxon>Ascomycota</taxon>
        <taxon>Pezizomycotina</taxon>
        <taxon>Sordariomycetes</taxon>
        <taxon>Hypocreomycetidae</taxon>
        <taxon>Glomerellales</taxon>
        <taxon>Glomerellaceae</taxon>
        <taxon>Colletotrichum</taxon>
        <taxon>Colletotrichum acutatum species complex</taxon>
    </lineage>
</organism>
<dbReference type="Proteomes" id="UP000830671">
    <property type="component" value="Chromosome 2"/>
</dbReference>
<dbReference type="KEGG" id="clup:CLUP02_03663"/>
<dbReference type="GeneID" id="73337691"/>
<dbReference type="EMBL" id="CP019474">
    <property type="protein sequence ID" value="UQC78187.1"/>
    <property type="molecule type" value="Genomic_DNA"/>
</dbReference>
<evidence type="ECO:0000313" key="2">
    <source>
        <dbReference type="Proteomes" id="UP000830671"/>
    </source>
</evidence>
<gene>
    <name evidence="1" type="ORF">CLUP02_03663</name>
</gene>
<dbReference type="RefSeq" id="XP_049139824.1">
    <property type="nucleotide sequence ID" value="XM_049282681.1"/>
</dbReference>
<dbReference type="AlphaFoldDB" id="A0A9Q8WCY8"/>
<sequence length="556" mass="61103">MLPDGRVWVKPSVTGNGNSMTMMEGLYVQDAKIRSTCSAMCCAVTGSIRQVEMRRLLQGNQNDTVLNGVRMNGVVLRFMFDFEDPRGRLRLHRSGGLYWMSIHLCQCRAGLGSVAVPSDPALVPEGRKGGAGLVAEGARSILQQEKTLEGGTENGTRSSAHTLPTVPLLGIRVYLGNFQVAINNLLRCISQPSNRDAPLWHFLPVTSSVLCNIFNPNFIAYRLPPPGPTSVNTSASAKIRTTRRMSPRCLADSAPANDPPGSTHGTLVDVRGMVPYHAVGTIPTEARCLNGLVAYTDVRWKSPVVLGATQQILAKSSPAQRRSAEPWPLKVQPHLRHSPYGQLVYLMHGRQPPVQGRSEVTGQAANAAAKSQKHLHDECHASSLHELCKKDLRDDCLAAKSLNSVAHQRFITSYIRRRVGDGIDSLLFILICASFTTHIIIITILYQSPSSLHRPAAPFWLSLDAYRAHGRIDPHAVPSKPFWAWAWSCLFCWNGTLGSRLLQKIRNKESPLRIASWLRDSTRLELVDHLDLAFASSYSSTLTARLPGAKKVLEGN</sequence>
<accession>A0A9Q8WCY8</accession>
<protein>
    <submittedName>
        <fullName evidence="1">Uncharacterized protein</fullName>
    </submittedName>
</protein>
<evidence type="ECO:0000313" key="1">
    <source>
        <dbReference type="EMBL" id="UQC78187.1"/>
    </source>
</evidence>
<proteinExistence type="predicted"/>
<name>A0A9Q8WCY8_9PEZI</name>
<reference evidence="1" key="1">
    <citation type="journal article" date="2021" name="Mol. Plant Microbe Interact.">
        <title>Complete Genome Sequence of the Plant-Pathogenic Fungus Colletotrichum lupini.</title>
        <authorList>
            <person name="Baroncelli R."/>
            <person name="Pensec F."/>
            <person name="Da Lio D."/>
            <person name="Boufleur T."/>
            <person name="Vicente I."/>
            <person name="Sarrocco S."/>
            <person name="Picot A."/>
            <person name="Baraldi E."/>
            <person name="Sukno S."/>
            <person name="Thon M."/>
            <person name="Le Floch G."/>
        </authorList>
    </citation>
    <scope>NUCLEOTIDE SEQUENCE</scope>
    <source>
        <strain evidence="1">IMI 504893</strain>
    </source>
</reference>
<keyword evidence="2" id="KW-1185">Reference proteome</keyword>